<sequence length="177" mass="19970">MIISGVSVSVIIALVWYNMGISSHLQDFKDRSNNLDRQLQVGASLPDNINSAISTYKARKAELESYKVPVAGSDNIIKLLKESGADHGLEIKDISLDRSDFFPPLNDRSKVEQIPIMRHKVKVQAVGNFLEVGPFLESVAIRTDRLRLMNCRFELDKNNAREVIANAEFYTYVMEPE</sequence>
<dbReference type="EMBL" id="UINC01003596">
    <property type="protein sequence ID" value="SVA07679.1"/>
    <property type="molecule type" value="Genomic_DNA"/>
</dbReference>
<gene>
    <name evidence="1" type="ORF">METZ01_LOCUS60533</name>
</gene>
<evidence type="ECO:0000313" key="1">
    <source>
        <dbReference type="EMBL" id="SVA07679.1"/>
    </source>
</evidence>
<protein>
    <submittedName>
        <fullName evidence="1">Uncharacterized protein</fullName>
    </submittedName>
</protein>
<organism evidence="1">
    <name type="scientific">marine metagenome</name>
    <dbReference type="NCBI Taxonomy" id="408172"/>
    <lineage>
        <taxon>unclassified sequences</taxon>
        <taxon>metagenomes</taxon>
        <taxon>ecological metagenomes</taxon>
    </lineage>
</organism>
<name>A0A381SW46_9ZZZZ</name>
<proteinExistence type="predicted"/>
<dbReference type="AlphaFoldDB" id="A0A381SW46"/>
<reference evidence="1" key="1">
    <citation type="submission" date="2018-05" db="EMBL/GenBank/DDBJ databases">
        <authorList>
            <person name="Lanie J.A."/>
            <person name="Ng W.-L."/>
            <person name="Kazmierczak K.M."/>
            <person name="Andrzejewski T.M."/>
            <person name="Davidsen T.M."/>
            <person name="Wayne K.J."/>
            <person name="Tettelin H."/>
            <person name="Glass J.I."/>
            <person name="Rusch D."/>
            <person name="Podicherti R."/>
            <person name="Tsui H.-C.T."/>
            <person name="Winkler M.E."/>
        </authorList>
    </citation>
    <scope>NUCLEOTIDE SEQUENCE</scope>
</reference>
<accession>A0A381SW46</accession>